<dbReference type="SMR" id="A0A8R2R1N5"/>
<accession>A0A8R2R1N5</accession>
<dbReference type="PROSITE" id="PS51465">
    <property type="entry name" value="KAZAL_2"/>
    <property type="match status" value="3"/>
</dbReference>
<dbReference type="Gene3D" id="3.90.290.10">
    <property type="entry name" value="TGF-beta binding (TB) domain"/>
    <property type="match status" value="1"/>
</dbReference>
<dbReference type="CDD" id="cd00104">
    <property type="entry name" value="KAZAL_FS"/>
    <property type="match status" value="2"/>
</dbReference>
<dbReference type="PANTHER" id="PTHR13866:SF29">
    <property type="entry name" value="FOLLISTATIN"/>
    <property type="match status" value="1"/>
</dbReference>
<dbReference type="SUPFAM" id="SSF100895">
    <property type="entry name" value="Kazal-type serine protease inhibitors"/>
    <property type="match status" value="3"/>
</dbReference>
<evidence type="ECO:0000256" key="3">
    <source>
        <dbReference type="ARBA" id="ARBA00023157"/>
    </source>
</evidence>
<feature type="domain" description="Kazal-like" evidence="6">
    <location>
        <begin position="315"/>
        <end position="363"/>
    </location>
</feature>
<evidence type="ECO:0000313" key="8">
    <source>
        <dbReference type="Proteomes" id="UP000005204"/>
    </source>
</evidence>
<evidence type="ECO:0008006" key="9">
    <source>
        <dbReference type="Google" id="ProtNLM"/>
    </source>
</evidence>
<keyword evidence="2" id="KW-0677">Repeat</keyword>
<dbReference type="InterPro" id="IPR036058">
    <property type="entry name" value="Kazal_dom_sf"/>
</dbReference>
<evidence type="ECO:0000256" key="4">
    <source>
        <dbReference type="ARBA" id="ARBA00023180"/>
    </source>
</evidence>
<reference evidence="8" key="1">
    <citation type="journal article" date="2008" name="Insect Biochem. Mol. Biol.">
        <title>The genome of a lepidopteran model insect, the silkworm Bombyx mori.</title>
        <authorList>
            <consortium name="International Silkworm Genome Consortium"/>
        </authorList>
    </citation>
    <scope>NUCLEOTIDE SEQUENCE [LARGE SCALE GENOMIC DNA]</scope>
    <source>
        <strain evidence="8">p50T</strain>
    </source>
</reference>
<sequence length="386" mass="40547">MCRAASVGYGGGAAVTCCRRRGRGWVCAHVPAPGPHSATAARVERRAPHAPACDATGSMRLPLLPLLVLPLVLVRPAAAGICWVGMDRAGRCSSVSALRMTRAECCTGASRSPAAWSPKDYDSGEIFFYKVLSGGVPCNACAESCAGMSCGAGRRCVVRGGRAKCVCAASCRRVSAVCGSDGQTYRSLCKLRRQACRKPAKHLVVDYHGPCQDSCDGVRCGGGKRCIQDAEFGVHCVRCSTCNVAGSLVCAVDGKTYAGTCALRRAACERGRALPLAYKGRCIVWYDAANATCSSVSCSRGQRCVSGGASGVRCVSCGTCAGGRRKPLCGSDRRTYPSWCRLQRATCRAGRVVDPLHRGPCKEAVNVTDNMMTNARGLSALDMHVL</sequence>
<keyword evidence="4" id="KW-0325">Glycoprotein</keyword>
<keyword evidence="1" id="KW-0732">Signal</keyword>
<dbReference type="GO" id="GO:0050840">
    <property type="term" value="F:extracellular matrix binding"/>
    <property type="evidence" value="ECO:0007669"/>
    <property type="project" value="TreeGrafter"/>
</dbReference>
<reference evidence="7" key="2">
    <citation type="submission" date="2022-06" db="UniProtKB">
        <authorList>
            <consortium name="EnsemblMetazoa"/>
        </authorList>
    </citation>
    <scope>IDENTIFICATION</scope>
    <source>
        <strain evidence="7">p50T (Dazao)</strain>
    </source>
</reference>
<dbReference type="GO" id="GO:0005615">
    <property type="term" value="C:extracellular space"/>
    <property type="evidence" value="ECO:0007669"/>
    <property type="project" value="TreeGrafter"/>
</dbReference>
<name>A0A8R2R1N5_BOMMO</name>
<feature type="domain" description="TB" evidence="5">
    <location>
        <begin position="80"/>
        <end position="118"/>
    </location>
</feature>
<keyword evidence="8" id="KW-1185">Reference proteome</keyword>
<dbReference type="Gene3D" id="3.30.60.30">
    <property type="match status" value="3"/>
</dbReference>
<dbReference type="Proteomes" id="UP000005204">
    <property type="component" value="Unassembled WGS sequence"/>
</dbReference>
<dbReference type="InterPro" id="IPR003645">
    <property type="entry name" value="Fol_N"/>
</dbReference>
<dbReference type="PROSITE" id="PS51364">
    <property type="entry name" value="TB"/>
    <property type="match status" value="1"/>
</dbReference>
<dbReference type="GO" id="GO:0005518">
    <property type="term" value="F:collagen binding"/>
    <property type="evidence" value="ECO:0007669"/>
    <property type="project" value="TreeGrafter"/>
</dbReference>
<proteinExistence type="predicted"/>
<dbReference type="PANTHER" id="PTHR13866">
    <property type="entry name" value="SPARC OSTEONECTIN"/>
    <property type="match status" value="1"/>
</dbReference>
<dbReference type="AlphaFoldDB" id="A0A8R2R1N5"/>
<dbReference type="GO" id="GO:0005509">
    <property type="term" value="F:calcium ion binding"/>
    <property type="evidence" value="ECO:0007669"/>
    <property type="project" value="TreeGrafter"/>
</dbReference>
<feature type="domain" description="Kazal-like" evidence="6">
    <location>
        <begin position="237"/>
        <end position="284"/>
    </location>
</feature>
<dbReference type="EnsemblMetazoa" id="XM_038017595.1">
    <property type="protein sequence ID" value="XP_037873523.1"/>
    <property type="gene ID" value="LOC101744873"/>
</dbReference>
<evidence type="ECO:0000313" key="7">
    <source>
        <dbReference type="EnsemblMetazoa" id="XP_037873523.1"/>
    </source>
</evidence>
<dbReference type="SMART" id="SM00274">
    <property type="entry name" value="FOLN"/>
    <property type="match status" value="3"/>
</dbReference>
<dbReference type="InterPro" id="IPR036773">
    <property type="entry name" value="TB_dom_sf"/>
</dbReference>
<keyword evidence="3" id="KW-1015">Disulfide bond</keyword>
<feature type="domain" description="Kazal-like" evidence="6">
    <location>
        <begin position="151"/>
        <end position="213"/>
    </location>
</feature>
<dbReference type="InterPro" id="IPR002350">
    <property type="entry name" value="Kazal_dom"/>
</dbReference>
<dbReference type="Pfam" id="PF21333">
    <property type="entry name" value="FST_N"/>
    <property type="match status" value="1"/>
</dbReference>
<evidence type="ECO:0000259" key="6">
    <source>
        <dbReference type="PROSITE" id="PS51465"/>
    </source>
</evidence>
<evidence type="ECO:0000259" key="5">
    <source>
        <dbReference type="PROSITE" id="PS51364"/>
    </source>
</evidence>
<dbReference type="InterPro" id="IPR017878">
    <property type="entry name" value="TB_dom"/>
</dbReference>
<organism evidence="7 8">
    <name type="scientific">Bombyx mori</name>
    <name type="common">Silk moth</name>
    <dbReference type="NCBI Taxonomy" id="7091"/>
    <lineage>
        <taxon>Eukaryota</taxon>
        <taxon>Metazoa</taxon>
        <taxon>Ecdysozoa</taxon>
        <taxon>Arthropoda</taxon>
        <taxon>Hexapoda</taxon>
        <taxon>Insecta</taxon>
        <taxon>Pterygota</taxon>
        <taxon>Neoptera</taxon>
        <taxon>Endopterygota</taxon>
        <taxon>Lepidoptera</taxon>
        <taxon>Glossata</taxon>
        <taxon>Ditrysia</taxon>
        <taxon>Bombycoidea</taxon>
        <taxon>Bombycidae</taxon>
        <taxon>Bombycinae</taxon>
        <taxon>Bombyx</taxon>
    </lineage>
</organism>
<evidence type="ECO:0000256" key="2">
    <source>
        <dbReference type="ARBA" id="ARBA00022737"/>
    </source>
</evidence>
<dbReference type="SMART" id="SM00280">
    <property type="entry name" value="KAZAL"/>
    <property type="match status" value="3"/>
</dbReference>
<dbReference type="Pfam" id="PF07648">
    <property type="entry name" value="Kazal_2"/>
    <property type="match status" value="3"/>
</dbReference>
<evidence type="ECO:0000256" key="1">
    <source>
        <dbReference type="ARBA" id="ARBA00022729"/>
    </source>
</evidence>
<protein>
    <recommendedName>
        <fullName evidence="9">Follistatin</fullName>
    </recommendedName>
</protein>